<dbReference type="GO" id="GO:0016787">
    <property type="term" value="F:hydrolase activity"/>
    <property type="evidence" value="ECO:0007669"/>
    <property type="project" value="UniProtKB-KW"/>
</dbReference>
<dbReference type="Pfam" id="PF02230">
    <property type="entry name" value="Abhydrolase_2"/>
    <property type="match status" value="1"/>
</dbReference>
<dbReference type="SUPFAM" id="SSF53474">
    <property type="entry name" value="alpha/beta-Hydrolases"/>
    <property type="match status" value="1"/>
</dbReference>
<evidence type="ECO:0000313" key="4">
    <source>
        <dbReference type="EMBL" id="MDJ1170055.1"/>
    </source>
</evidence>
<keyword evidence="5" id="KW-1185">Reference proteome</keyword>
<evidence type="ECO:0000256" key="1">
    <source>
        <dbReference type="ARBA" id="ARBA00006499"/>
    </source>
</evidence>
<dbReference type="PANTHER" id="PTHR10655">
    <property type="entry name" value="LYSOPHOSPHOLIPASE-RELATED"/>
    <property type="match status" value="1"/>
</dbReference>
<evidence type="ECO:0000256" key="2">
    <source>
        <dbReference type="ARBA" id="ARBA00022801"/>
    </source>
</evidence>
<comment type="caution">
    <text evidence="4">The sequence shown here is derived from an EMBL/GenBank/DDBJ whole genome shotgun (WGS) entry which is preliminary data.</text>
</comment>
<reference evidence="4 5" key="1">
    <citation type="submission" date="2023-01" db="EMBL/GenBank/DDBJ databases">
        <title>Novel diversity within Roseofilum (Cyanobacteria; Desertifilaceae) from marine benthic mats with descriptions of four novel species.</title>
        <authorList>
            <person name="Wang Y."/>
            <person name="Berthold D.E."/>
            <person name="Hu J."/>
            <person name="Lefler F.W."/>
            <person name="Laughinghouse H.D. IV."/>
        </authorList>
    </citation>
    <scope>NUCLEOTIDE SEQUENCE [LARGE SCALE GENOMIC DNA]</scope>
    <source>
        <strain evidence="4 5">BLCC-M154</strain>
    </source>
</reference>
<dbReference type="RefSeq" id="WP_283753812.1">
    <property type="nucleotide sequence ID" value="NZ_JAQOSP010000080.1"/>
</dbReference>
<organism evidence="4 5">
    <name type="scientific">Roseofilum acuticapitatum BLCC-M154</name>
    <dbReference type="NCBI Taxonomy" id="3022444"/>
    <lineage>
        <taxon>Bacteria</taxon>
        <taxon>Bacillati</taxon>
        <taxon>Cyanobacteriota</taxon>
        <taxon>Cyanophyceae</taxon>
        <taxon>Desertifilales</taxon>
        <taxon>Desertifilaceae</taxon>
        <taxon>Roseofilum</taxon>
        <taxon>Roseofilum acuticapitatum</taxon>
    </lineage>
</organism>
<comment type="similarity">
    <text evidence="1">Belongs to the AB hydrolase superfamily. AB hydrolase 2 family.</text>
</comment>
<dbReference type="InterPro" id="IPR050565">
    <property type="entry name" value="LYPA1-2/EST-like"/>
</dbReference>
<gene>
    <name evidence="4" type="ORF">PMG71_11510</name>
</gene>
<evidence type="ECO:0000313" key="5">
    <source>
        <dbReference type="Proteomes" id="UP001235303"/>
    </source>
</evidence>
<protein>
    <submittedName>
        <fullName evidence="4">Alpha/beta hydrolase</fullName>
    </submittedName>
</protein>
<keyword evidence="2 4" id="KW-0378">Hydrolase</keyword>
<dbReference type="InterPro" id="IPR029058">
    <property type="entry name" value="AB_hydrolase_fold"/>
</dbReference>
<dbReference type="EMBL" id="JAQOSP010000080">
    <property type="protein sequence ID" value="MDJ1170055.1"/>
    <property type="molecule type" value="Genomic_DNA"/>
</dbReference>
<name>A0ABT7AT21_9CYAN</name>
<dbReference type="PANTHER" id="PTHR10655:SF17">
    <property type="entry name" value="LYSOPHOSPHOLIPASE-LIKE PROTEIN 1"/>
    <property type="match status" value="1"/>
</dbReference>
<proteinExistence type="inferred from homology"/>
<evidence type="ECO:0000259" key="3">
    <source>
        <dbReference type="Pfam" id="PF02230"/>
    </source>
</evidence>
<sequence length="203" mass="22377">MVDSLDYLEFPSSSPSPQGVVIFLHGWGANAPDLYPLAEVLNLPDYHFIFPNAPFPHPQVPGGLMWYDLNFPNPQQLEASYQQLKGFLEGVSEATGVPLEKMVLAGFSQGGAMTLQVGFSLPLAGLICMSGYLHSEVKFSCQPPVFIFHGRFDPVVPLAKGKNACEELQNKGIAVTYEEFDMAHQIIPEELERVRQVLLDLLG</sequence>
<dbReference type="Gene3D" id="3.40.50.1820">
    <property type="entry name" value="alpha/beta hydrolase"/>
    <property type="match status" value="1"/>
</dbReference>
<feature type="domain" description="Phospholipase/carboxylesterase/thioesterase" evidence="3">
    <location>
        <begin position="13"/>
        <end position="197"/>
    </location>
</feature>
<dbReference type="InterPro" id="IPR003140">
    <property type="entry name" value="PLipase/COase/thioEstase"/>
</dbReference>
<accession>A0ABT7AT21</accession>
<dbReference type="Proteomes" id="UP001235303">
    <property type="component" value="Unassembled WGS sequence"/>
</dbReference>